<gene>
    <name evidence="1" type="ORF">SAMN05421548_12234</name>
</gene>
<evidence type="ECO:0000313" key="2">
    <source>
        <dbReference type="Proteomes" id="UP000198908"/>
    </source>
</evidence>
<proteinExistence type="predicted"/>
<dbReference type="STRING" id="416944.SAMN05421548_12234"/>
<dbReference type="AlphaFoldDB" id="A0A1G6W256"/>
<organism evidence="1 2">
    <name type="scientific">Paraburkholderia lycopersici</name>
    <dbReference type="NCBI Taxonomy" id="416944"/>
    <lineage>
        <taxon>Bacteria</taxon>
        <taxon>Pseudomonadati</taxon>
        <taxon>Pseudomonadota</taxon>
        <taxon>Betaproteobacteria</taxon>
        <taxon>Burkholderiales</taxon>
        <taxon>Burkholderiaceae</taxon>
        <taxon>Paraburkholderia</taxon>
    </lineage>
</organism>
<dbReference type="RefSeq" id="WP_176929162.1">
    <property type="nucleotide sequence ID" value="NZ_FMYQ01000022.1"/>
</dbReference>
<name>A0A1G6W256_9BURK</name>
<accession>A0A1G6W256</accession>
<keyword evidence="2" id="KW-1185">Reference proteome</keyword>
<reference evidence="2" key="1">
    <citation type="submission" date="2016-09" db="EMBL/GenBank/DDBJ databases">
        <authorList>
            <person name="Varghese N."/>
            <person name="Submissions S."/>
        </authorList>
    </citation>
    <scope>NUCLEOTIDE SEQUENCE [LARGE SCALE GENOMIC DNA]</scope>
    <source>
        <strain evidence="2">TNe-862</strain>
    </source>
</reference>
<sequence length="54" mass="5915">MADLTRAFRRFAGHSSDVPDVLMRLPECWCVVPGAQLEGLHDDEARGSQVSSSI</sequence>
<dbReference type="EMBL" id="FMYQ01000022">
    <property type="protein sequence ID" value="SDD59921.1"/>
    <property type="molecule type" value="Genomic_DNA"/>
</dbReference>
<protein>
    <submittedName>
        <fullName evidence="1">Uncharacterized protein</fullName>
    </submittedName>
</protein>
<evidence type="ECO:0000313" key="1">
    <source>
        <dbReference type="EMBL" id="SDD59921.1"/>
    </source>
</evidence>
<dbReference type="Proteomes" id="UP000198908">
    <property type="component" value="Unassembled WGS sequence"/>
</dbReference>